<dbReference type="EMBL" id="BMXG01000004">
    <property type="protein sequence ID" value="GHB95015.1"/>
    <property type="molecule type" value="Genomic_DNA"/>
</dbReference>
<proteinExistence type="predicted"/>
<reference evidence="1" key="2">
    <citation type="submission" date="2020-09" db="EMBL/GenBank/DDBJ databases">
        <authorList>
            <person name="Sun Q."/>
            <person name="Kim S."/>
        </authorList>
    </citation>
    <scope>NUCLEOTIDE SEQUENCE</scope>
    <source>
        <strain evidence="1">KCTC 12870</strain>
    </source>
</reference>
<dbReference type="InterPro" id="IPR013320">
    <property type="entry name" value="ConA-like_dom_sf"/>
</dbReference>
<comment type="caution">
    <text evidence="1">The sequence shown here is derived from an EMBL/GenBank/DDBJ whole genome shotgun (WGS) entry which is preliminary data.</text>
</comment>
<accession>A0A8J3GC12</accession>
<gene>
    <name evidence="1" type="primary">yesU</name>
    <name evidence="1" type="ORF">GCM10007047_08240</name>
</gene>
<name>A0A8J3GC12_9BACT</name>
<organism evidence="1 2">
    <name type="scientific">Cerasicoccus arenae</name>
    <dbReference type="NCBI Taxonomy" id="424488"/>
    <lineage>
        <taxon>Bacteria</taxon>
        <taxon>Pseudomonadati</taxon>
        <taxon>Verrucomicrobiota</taxon>
        <taxon>Opitutia</taxon>
        <taxon>Puniceicoccales</taxon>
        <taxon>Cerasicoccaceae</taxon>
        <taxon>Cerasicoccus</taxon>
    </lineage>
</organism>
<protein>
    <submittedName>
        <fullName evidence="1">Uncharacterized protein</fullName>
    </submittedName>
</protein>
<dbReference type="InterPro" id="IPR015305">
    <property type="entry name" value="DUF1961"/>
</dbReference>
<dbReference type="Pfam" id="PF09224">
    <property type="entry name" value="DUF1961"/>
    <property type="match status" value="1"/>
</dbReference>
<evidence type="ECO:0000313" key="2">
    <source>
        <dbReference type="Proteomes" id="UP000642829"/>
    </source>
</evidence>
<dbReference type="Gene3D" id="2.60.120.200">
    <property type="match status" value="1"/>
</dbReference>
<reference evidence="1" key="1">
    <citation type="journal article" date="2014" name="Int. J. Syst. Evol. Microbiol.">
        <title>Complete genome sequence of Corynebacterium casei LMG S-19264T (=DSM 44701T), isolated from a smear-ripened cheese.</title>
        <authorList>
            <consortium name="US DOE Joint Genome Institute (JGI-PGF)"/>
            <person name="Walter F."/>
            <person name="Albersmeier A."/>
            <person name="Kalinowski J."/>
            <person name="Ruckert C."/>
        </authorList>
    </citation>
    <scope>NUCLEOTIDE SEQUENCE</scope>
    <source>
        <strain evidence="1">KCTC 12870</strain>
    </source>
</reference>
<dbReference type="SUPFAM" id="SSF49899">
    <property type="entry name" value="Concanavalin A-like lectins/glucanases"/>
    <property type="match status" value="1"/>
</dbReference>
<evidence type="ECO:0000313" key="1">
    <source>
        <dbReference type="EMBL" id="GHB95015.1"/>
    </source>
</evidence>
<sequence>MGFAMASIYEDLLGQCIYENPLASASDLAGFQAEGDAGFSFPLGRLRLEGTRDPGEGQAANLVVWCPEEFPDHIHISWDYRAIQDPGLSILFFAAKGANGEDVLDPALSPRNGPYDQYHSGDINALHVSYFRRKHPIERAFNVCNLRKSHGFHLVAQGADPIPGVPNMKASYRIWLIKSGPHVRFGIDGLECFQWTDTGALGPVLTGGKIGFRQMTPLIAEYSQLKVHQLKQPLG</sequence>
<dbReference type="Proteomes" id="UP000642829">
    <property type="component" value="Unassembled WGS sequence"/>
</dbReference>
<dbReference type="AlphaFoldDB" id="A0A8J3GC12"/>
<keyword evidence="2" id="KW-1185">Reference proteome</keyword>